<dbReference type="PROSITE" id="PS51187">
    <property type="entry name" value="AUTOINDUCER_SYNTH_2"/>
    <property type="match status" value="1"/>
</dbReference>
<dbReference type="SUPFAM" id="SSF55729">
    <property type="entry name" value="Acyl-CoA N-acyltransferases (Nat)"/>
    <property type="match status" value="1"/>
</dbReference>
<dbReference type="InterPro" id="IPR016181">
    <property type="entry name" value="Acyl_CoA_acyltransferase"/>
</dbReference>
<dbReference type="PANTHER" id="PTHR39322:SF1">
    <property type="entry name" value="ISOVALERYL-HOMOSERINE LACTONE SYNTHASE"/>
    <property type="match status" value="1"/>
</dbReference>
<keyword evidence="4 9" id="KW-0808">Transferase</keyword>
<dbReference type="GO" id="GO:0009372">
    <property type="term" value="P:quorum sensing"/>
    <property type="evidence" value="ECO:0007669"/>
    <property type="project" value="UniProtKB-UniRule"/>
</dbReference>
<dbReference type="GO" id="GO:0061579">
    <property type="term" value="F:N-acyl homoserine lactone synthase activity"/>
    <property type="evidence" value="ECO:0007669"/>
    <property type="project" value="UniProtKB-UniRule"/>
</dbReference>
<reference evidence="10 11" key="1">
    <citation type="submission" date="2019-02" db="EMBL/GenBank/DDBJ databases">
        <title>Pseudomonas spp from wheat grain.</title>
        <authorList>
            <person name="Cho G.-S."/>
            <person name="Franz C.M.A.P."/>
        </authorList>
    </citation>
    <scope>NUCLEOTIDE SEQUENCE [LARGE SCALE GENOMIC DNA]</scope>
    <source>
        <strain evidence="10 11">133NRW</strain>
    </source>
</reference>
<organism evidence="10 11">
    <name type="scientific">Pseudomonas orientalis</name>
    <dbReference type="NCBI Taxonomy" id="76758"/>
    <lineage>
        <taxon>Bacteria</taxon>
        <taxon>Pseudomonadati</taxon>
        <taxon>Pseudomonadota</taxon>
        <taxon>Gammaproteobacteria</taxon>
        <taxon>Pseudomonadales</taxon>
        <taxon>Pseudomonadaceae</taxon>
        <taxon>Pseudomonas</taxon>
    </lineage>
</organism>
<proteinExistence type="inferred from homology"/>
<dbReference type="Proteomes" id="UP000293369">
    <property type="component" value="Unassembled WGS sequence"/>
</dbReference>
<sequence>MRIISGNGGALGTALKQDIASYRYKVFVEKLGWPLDCPNQLELDEFDRDDTFYITAKDEAGKIVGTARLLPTTSPYLLSEIFPYLLGATQPPSQKHVWELSRFAAVALEKDTDALSTYSSSHSMSLLLAAIEYAKSLGARQLLTVSPSAIARLLLKKNFSIRRLGPSSISEGVSIMALEIDLAATRSH</sequence>
<dbReference type="PROSITE" id="PS00949">
    <property type="entry name" value="AUTOINDUCER_SYNTH_1"/>
    <property type="match status" value="1"/>
</dbReference>
<evidence type="ECO:0000256" key="3">
    <source>
        <dbReference type="ARBA" id="ARBA00022654"/>
    </source>
</evidence>
<dbReference type="InterPro" id="IPR018311">
    <property type="entry name" value="Autoind_synth_CS"/>
</dbReference>
<dbReference type="RefSeq" id="WP_065893364.1">
    <property type="nucleotide sequence ID" value="NZ_SGFE01000022.1"/>
</dbReference>
<accession>A0A4Q7D0R8</accession>
<evidence type="ECO:0000313" key="10">
    <source>
        <dbReference type="EMBL" id="RZI31277.1"/>
    </source>
</evidence>
<evidence type="ECO:0000256" key="5">
    <source>
        <dbReference type="ARBA" id="ARBA00022691"/>
    </source>
</evidence>
<gene>
    <name evidence="10" type="ORF">EUX57_12785</name>
</gene>
<dbReference type="EC" id="2.3.1.184" evidence="1 9"/>
<comment type="caution">
    <text evidence="10">The sequence shown here is derived from an EMBL/GenBank/DDBJ whole genome shotgun (WGS) entry which is preliminary data.</text>
</comment>
<dbReference type="Gene3D" id="3.40.630.30">
    <property type="match status" value="1"/>
</dbReference>
<dbReference type="AlphaFoldDB" id="A0A4Q7D0R8"/>
<evidence type="ECO:0000256" key="9">
    <source>
        <dbReference type="RuleBase" id="RU361135"/>
    </source>
</evidence>
<dbReference type="PRINTS" id="PR01549">
    <property type="entry name" value="AUTOINDCRSYN"/>
</dbReference>
<name>A0A4Q7D0R8_9PSED</name>
<dbReference type="GO" id="GO:0007165">
    <property type="term" value="P:signal transduction"/>
    <property type="evidence" value="ECO:0007669"/>
    <property type="project" value="TreeGrafter"/>
</dbReference>
<evidence type="ECO:0000256" key="1">
    <source>
        <dbReference type="ARBA" id="ARBA00012340"/>
    </source>
</evidence>
<dbReference type="PANTHER" id="PTHR39322">
    <property type="entry name" value="ACYL-HOMOSERINE-LACTONE SYNTHASE"/>
    <property type="match status" value="1"/>
</dbReference>
<evidence type="ECO:0000256" key="4">
    <source>
        <dbReference type="ARBA" id="ARBA00022679"/>
    </source>
</evidence>
<keyword evidence="6 8" id="KW-0071">Autoinducer synthesis</keyword>
<comment type="similarity">
    <text evidence="8 9">Belongs to the autoinducer synthase family.</text>
</comment>
<keyword evidence="5 9" id="KW-0949">S-adenosyl-L-methionine</keyword>
<evidence type="ECO:0000313" key="11">
    <source>
        <dbReference type="Proteomes" id="UP000293369"/>
    </source>
</evidence>
<evidence type="ECO:0000256" key="7">
    <source>
        <dbReference type="ARBA" id="ARBA00048576"/>
    </source>
</evidence>
<evidence type="ECO:0000256" key="8">
    <source>
        <dbReference type="PROSITE-ProRule" id="PRU00533"/>
    </source>
</evidence>
<evidence type="ECO:0000256" key="6">
    <source>
        <dbReference type="ARBA" id="ARBA00022929"/>
    </source>
</evidence>
<keyword evidence="3 8" id="KW-0673">Quorum sensing</keyword>
<dbReference type="EMBL" id="SGFE01000022">
    <property type="protein sequence ID" value="RZI31277.1"/>
    <property type="molecule type" value="Genomic_DNA"/>
</dbReference>
<dbReference type="Pfam" id="PF00765">
    <property type="entry name" value="Autoind_synth"/>
    <property type="match status" value="1"/>
</dbReference>
<protein>
    <recommendedName>
        <fullName evidence="2 9">Acyl-homoserine-lactone synthase</fullName>
        <ecNumber evidence="1 9">2.3.1.184</ecNumber>
    </recommendedName>
    <alternativeName>
        <fullName evidence="9">Autoinducer synthesis protein</fullName>
    </alternativeName>
</protein>
<comment type="catalytic activity">
    <reaction evidence="7 9">
        <text>a fatty acyl-[ACP] + S-adenosyl-L-methionine = an N-acyl-L-homoserine lactone + S-methyl-5'-thioadenosine + holo-[ACP] + H(+)</text>
        <dbReference type="Rhea" id="RHEA:10096"/>
        <dbReference type="Rhea" id="RHEA-COMP:9685"/>
        <dbReference type="Rhea" id="RHEA-COMP:14125"/>
        <dbReference type="ChEBI" id="CHEBI:15378"/>
        <dbReference type="ChEBI" id="CHEBI:17509"/>
        <dbReference type="ChEBI" id="CHEBI:55474"/>
        <dbReference type="ChEBI" id="CHEBI:59789"/>
        <dbReference type="ChEBI" id="CHEBI:64479"/>
        <dbReference type="ChEBI" id="CHEBI:138651"/>
        <dbReference type="EC" id="2.3.1.184"/>
    </reaction>
</comment>
<evidence type="ECO:0000256" key="2">
    <source>
        <dbReference type="ARBA" id="ARBA00018768"/>
    </source>
</evidence>
<dbReference type="InterPro" id="IPR001690">
    <property type="entry name" value="Autoind_synthase"/>
</dbReference>